<organism evidence="9 10">
    <name type="scientific">Candidatus Acidulodesulfobacterium ferriphilum</name>
    <dbReference type="NCBI Taxonomy" id="2597223"/>
    <lineage>
        <taxon>Bacteria</taxon>
        <taxon>Deltaproteobacteria</taxon>
        <taxon>Candidatus Acidulodesulfobacterales</taxon>
        <taxon>Candidatus Acidulodesulfobacterium</taxon>
    </lineage>
</organism>
<dbReference type="EC" id="3.6.-.-" evidence="6"/>
<comment type="similarity">
    <text evidence="1 6 7">Belongs to the TRAFAC class TrmE-Era-EngA-EngB-Septin-like GTPase superfamily. TrmE GTPase family.</text>
</comment>
<feature type="domain" description="TrmE-type G" evidence="8">
    <location>
        <begin position="228"/>
        <end position="396"/>
    </location>
</feature>
<dbReference type="InterPro" id="IPR027417">
    <property type="entry name" value="P-loop_NTPase"/>
</dbReference>
<dbReference type="GO" id="GO:0046872">
    <property type="term" value="F:metal ion binding"/>
    <property type="evidence" value="ECO:0007669"/>
    <property type="project" value="UniProtKB-KW"/>
</dbReference>
<dbReference type="CDD" id="cd14858">
    <property type="entry name" value="TrmE_N"/>
    <property type="match status" value="1"/>
</dbReference>
<keyword evidence="3 6" id="KW-0547">Nucleotide-binding</keyword>
<proteinExistence type="inferred from homology"/>
<dbReference type="GO" id="GO:0005525">
    <property type="term" value="F:GTP binding"/>
    <property type="evidence" value="ECO:0007669"/>
    <property type="project" value="UniProtKB-UniRule"/>
</dbReference>
<evidence type="ECO:0000256" key="5">
    <source>
        <dbReference type="ARBA" id="ARBA00023134"/>
    </source>
</evidence>
<dbReference type="NCBIfam" id="TIGR00450">
    <property type="entry name" value="mnmE_trmE_thdF"/>
    <property type="match status" value="1"/>
</dbReference>
<feature type="binding site" evidence="6">
    <location>
        <position position="242"/>
    </location>
    <ligand>
        <name>Mg(2+)</name>
        <dbReference type="ChEBI" id="CHEBI:18420"/>
    </ligand>
</feature>
<dbReference type="HAMAP" id="MF_00379">
    <property type="entry name" value="GTPase_MnmE"/>
    <property type="match status" value="1"/>
</dbReference>
<dbReference type="PROSITE" id="PS51709">
    <property type="entry name" value="G_TRME"/>
    <property type="match status" value="1"/>
</dbReference>
<dbReference type="PANTHER" id="PTHR42714">
    <property type="entry name" value="TRNA MODIFICATION GTPASE GTPBP3"/>
    <property type="match status" value="1"/>
</dbReference>
<dbReference type="CDD" id="cd04164">
    <property type="entry name" value="trmE"/>
    <property type="match status" value="1"/>
</dbReference>
<feature type="binding site" evidence="6">
    <location>
        <begin position="257"/>
        <end position="263"/>
    </location>
    <ligand>
        <name>GTP</name>
        <dbReference type="ChEBI" id="CHEBI:37565"/>
    </ligand>
</feature>
<comment type="function">
    <text evidence="6">Exhibits a very high intrinsic GTPase hydrolysis rate. Involved in the addition of a carboxymethylaminomethyl (cmnm) group at the wobble position (U34) of certain tRNAs, forming tRNA-cmnm(5)s(2)U34.</text>
</comment>
<evidence type="ECO:0000256" key="6">
    <source>
        <dbReference type="HAMAP-Rule" id="MF_00379"/>
    </source>
</evidence>
<comment type="caution">
    <text evidence="6">Lacks conserved residue(s) required for the propagation of feature annotation.</text>
</comment>
<evidence type="ECO:0000313" key="9">
    <source>
        <dbReference type="EMBL" id="RZD15383.1"/>
    </source>
</evidence>
<dbReference type="InterPro" id="IPR025867">
    <property type="entry name" value="MnmE_helical"/>
</dbReference>
<dbReference type="GO" id="GO:0005829">
    <property type="term" value="C:cytosol"/>
    <property type="evidence" value="ECO:0007669"/>
    <property type="project" value="TreeGrafter"/>
</dbReference>
<dbReference type="Gene3D" id="3.30.1360.120">
    <property type="entry name" value="Probable tRNA modification gtpase trme, domain 1"/>
    <property type="match status" value="1"/>
</dbReference>
<feature type="binding site" evidence="6">
    <location>
        <position position="263"/>
    </location>
    <ligand>
        <name>Mg(2+)</name>
        <dbReference type="ChEBI" id="CHEBI:18420"/>
    </ligand>
</feature>
<keyword evidence="6" id="KW-0479">Metal-binding</keyword>
<dbReference type="InterPro" id="IPR031168">
    <property type="entry name" value="G_TrmE"/>
</dbReference>
<dbReference type="NCBIfam" id="TIGR00231">
    <property type="entry name" value="small_GTP"/>
    <property type="match status" value="1"/>
</dbReference>
<evidence type="ECO:0000259" key="8">
    <source>
        <dbReference type="PROSITE" id="PS51709"/>
    </source>
</evidence>
<keyword evidence="2 6" id="KW-0819">tRNA processing</keyword>
<dbReference type="Pfam" id="PF12631">
    <property type="entry name" value="MnmE_helical"/>
    <property type="match status" value="1"/>
</dbReference>
<evidence type="ECO:0000256" key="3">
    <source>
        <dbReference type="ARBA" id="ARBA00022741"/>
    </source>
</evidence>
<dbReference type="Gene3D" id="1.20.120.430">
    <property type="entry name" value="tRNA modification GTPase MnmE domain 2"/>
    <property type="match status" value="1"/>
</dbReference>
<keyword evidence="6" id="KW-0460">Magnesium</keyword>
<keyword evidence="5 6" id="KW-0342">GTP-binding</keyword>
<dbReference type="GO" id="GO:0003924">
    <property type="term" value="F:GTPase activity"/>
    <property type="evidence" value="ECO:0007669"/>
    <property type="project" value="UniProtKB-UniRule"/>
</dbReference>
<accession>A0A519BDN5</accession>
<dbReference type="SUPFAM" id="SSF52540">
    <property type="entry name" value="P-loop containing nucleoside triphosphate hydrolases"/>
    <property type="match status" value="1"/>
</dbReference>
<comment type="cofactor">
    <cofactor evidence="6">
        <name>K(+)</name>
        <dbReference type="ChEBI" id="CHEBI:29103"/>
    </cofactor>
    <text evidence="6">Binds 1 potassium ion per subunit.</text>
</comment>
<feature type="binding site" evidence="6">
    <location>
        <position position="475"/>
    </location>
    <ligand>
        <name>(6S)-5-formyl-5,6,7,8-tetrahydrofolate</name>
        <dbReference type="ChEBI" id="CHEBI:57457"/>
    </ligand>
</feature>
<feature type="binding site" evidence="6">
    <location>
        <begin position="238"/>
        <end position="243"/>
    </location>
    <ligand>
        <name>GTP</name>
        <dbReference type="ChEBI" id="CHEBI:37565"/>
    </ligand>
</feature>
<comment type="subcellular location">
    <subcellularLocation>
        <location evidence="6">Cytoplasm</location>
    </subcellularLocation>
</comment>
<dbReference type="InterPro" id="IPR027368">
    <property type="entry name" value="MnmE_dom2"/>
</dbReference>
<feature type="binding site" evidence="6">
    <location>
        <position position="30"/>
    </location>
    <ligand>
        <name>(6S)-5-formyl-5,6,7,8-tetrahydrofolate</name>
        <dbReference type="ChEBI" id="CHEBI:57457"/>
    </ligand>
</feature>
<dbReference type="AlphaFoldDB" id="A0A519BDN5"/>
<evidence type="ECO:0000256" key="4">
    <source>
        <dbReference type="ARBA" id="ARBA00022958"/>
    </source>
</evidence>
<dbReference type="InterPro" id="IPR004520">
    <property type="entry name" value="GTPase_MnmE"/>
</dbReference>
<dbReference type="InterPro" id="IPR005225">
    <property type="entry name" value="Small_GTP-bd"/>
</dbReference>
<feature type="binding site" evidence="6">
    <location>
        <position position="94"/>
    </location>
    <ligand>
        <name>(6S)-5-formyl-5,6,7,8-tetrahydrofolate</name>
        <dbReference type="ChEBI" id="CHEBI:57457"/>
    </ligand>
</feature>
<evidence type="ECO:0000256" key="2">
    <source>
        <dbReference type="ARBA" id="ARBA00022694"/>
    </source>
</evidence>
<dbReference type="GO" id="GO:0002098">
    <property type="term" value="P:tRNA wobble uridine modification"/>
    <property type="evidence" value="ECO:0007669"/>
    <property type="project" value="TreeGrafter"/>
</dbReference>
<keyword evidence="6" id="KW-0378">Hydrolase</keyword>
<evidence type="ECO:0000256" key="7">
    <source>
        <dbReference type="RuleBase" id="RU003313"/>
    </source>
</evidence>
<dbReference type="GO" id="GO:0030488">
    <property type="term" value="P:tRNA methylation"/>
    <property type="evidence" value="ECO:0007669"/>
    <property type="project" value="TreeGrafter"/>
</dbReference>
<evidence type="ECO:0000313" key="10">
    <source>
        <dbReference type="Proteomes" id="UP000320813"/>
    </source>
</evidence>
<feature type="binding site" evidence="6">
    <location>
        <begin position="282"/>
        <end position="285"/>
    </location>
    <ligand>
        <name>GTP</name>
        <dbReference type="ChEBI" id="CHEBI:37565"/>
    </ligand>
</feature>
<dbReference type="SUPFAM" id="SSF116878">
    <property type="entry name" value="TrmE connector domain"/>
    <property type="match status" value="1"/>
</dbReference>
<dbReference type="EMBL" id="SGBD01000001">
    <property type="protein sequence ID" value="RZD15383.1"/>
    <property type="molecule type" value="Genomic_DNA"/>
</dbReference>
<dbReference type="SUPFAM" id="SSF103025">
    <property type="entry name" value="Folate-binding domain"/>
    <property type="match status" value="1"/>
</dbReference>
<protein>
    <recommendedName>
        <fullName evidence="6">tRNA modification GTPase MnmE</fullName>
        <ecNumber evidence="6">3.6.-.-</ecNumber>
    </recommendedName>
</protein>
<keyword evidence="6" id="KW-0963">Cytoplasm</keyword>
<feature type="binding site" evidence="6">
    <location>
        <position position="133"/>
    </location>
    <ligand>
        <name>(6S)-5-formyl-5,6,7,8-tetrahydrofolate</name>
        <dbReference type="ChEBI" id="CHEBI:57457"/>
    </ligand>
</feature>
<dbReference type="Pfam" id="PF10396">
    <property type="entry name" value="TrmE_N"/>
    <property type="match status" value="1"/>
</dbReference>
<keyword evidence="4 6" id="KW-0630">Potassium</keyword>
<reference evidence="9 10" key="1">
    <citation type="submission" date="2019-01" db="EMBL/GenBank/DDBJ databases">
        <title>Insights into ecological role of a new deltaproteobacterial order Candidatus Sinidesulfobacterales (Sva0485) by metagenomics and metatranscriptomics.</title>
        <authorList>
            <person name="Tan S."/>
            <person name="Liu J."/>
            <person name="Fang Y."/>
            <person name="Hedlund B.P."/>
            <person name="Lian Z.H."/>
            <person name="Huang L.Y."/>
            <person name="Li J.T."/>
            <person name="Huang L.N."/>
            <person name="Li W.J."/>
            <person name="Jiang H.C."/>
            <person name="Dong H.L."/>
            <person name="Shu W.S."/>
        </authorList>
    </citation>
    <scope>NUCLEOTIDE SEQUENCE [LARGE SCALE GENOMIC DNA]</scope>
    <source>
        <strain evidence="9">AP3</strain>
    </source>
</reference>
<comment type="subunit">
    <text evidence="6">Homodimer. Heterotetramer of two MnmE and two MnmG subunits.</text>
</comment>
<dbReference type="InterPro" id="IPR027266">
    <property type="entry name" value="TrmE/GcvT-like"/>
</dbReference>
<dbReference type="Pfam" id="PF01926">
    <property type="entry name" value="MMR_HSR1"/>
    <property type="match status" value="1"/>
</dbReference>
<sequence length="475" mass="53184">MAVKSSLFKEIDTICAISSPAGEGAISIIRASGKDSITIIGKIFRPYGKSAYPLTPRYFYAGRIYDPFIGSFIDEAACIYIKGPDSYTGEDMFEIYPHGGIFNTRYILEIILKSGARLAYNGEFTKRAYLNNKINLIKAEAILEIIKANSVKTLLIANNELNGLLEKRIKAVKDDYLYLLAAVEALIDFPEEEFKDIDSAFFKAAYNLAGSIKDLINSYENYNLNRQGLSVVIAGKPNAGKSSLLNALLGKNRAIVSDMPGTTRDYIEDNIFLFNKPIKVVDTAGLRKSNDLIESEGIKLTHIQIEKADIVIYICDAQDDFTDFNFTVDYEILKLKNVILVLNKIDLLPPGDLINKKDELFRKAVDQFASSKLVSMSVKNNIGIDLLKDALYDIILKIESGVKEDVSITTIRQKALLEKSYDLLQKGIEKYKRKEPLELISIDLREATCYLDEIIGGVTNEDILDKLFKEFCIGK</sequence>
<dbReference type="Proteomes" id="UP000320813">
    <property type="component" value="Unassembled WGS sequence"/>
</dbReference>
<dbReference type="PANTHER" id="PTHR42714:SF2">
    <property type="entry name" value="TRNA MODIFICATION GTPASE GTPBP3, MITOCHONDRIAL"/>
    <property type="match status" value="1"/>
</dbReference>
<dbReference type="InterPro" id="IPR018948">
    <property type="entry name" value="GTP-bd_TrmE_N"/>
</dbReference>
<comment type="caution">
    <text evidence="9">The sequence shown here is derived from an EMBL/GenBank/DDBJ whole genome shotgun (WGS) entry which is preliminary data.</text>
</comment>
<dbReference type="Gene3D" id="3.40.50.300">
    <property type="entry name" value="P-loop containing nucleotide triphosphate hydrolases"/>
    <property type="match status" value="1"/>
</dbReference>
<evidence type="ECO:0000256" key="1">
    <source>
        <dbReference type="ARBA" id="ARBA00011043"/>
    </source>
</evidence>
<dbReference type="InterPro" id="IPR006073">
    <property type="entry name" value="GTP-bd"/>
</dbReference>
<gene>
    <name evidence="6 9" type="primary">mnmE</name>
    <name evidence="6" type="synonym">trmE</name>
    <name evidence="9" type="ORF">EVJ47_03680</name>
</gene>
<name>A0A519BDN5_9DELT</name>